<gene>
    <name evidence="3" type="ORF">CRI93_00225</name>
</gene>
<evidence type="ECO:0000313" key="3">
    <source>
        <dbReference type="EMBL" id="PEN09194.1"/>
    </source>
</evidence>
<sequence length="144" mass="15815">MPFRRLLFGGVLALLLAGCSTPQLAVYPLTDLQGRAPTTQVDVYPHPDSLQRAHREIAVISATERKQVYTLEEGHPELMDALTETAREIGADAIVVIKSSDPTLLAGGDDPKSAERRDRAQRDAEDGTIPRAPWTIRVKAIVYQ</sequence>
<dbReference type="EMBL" id="PDEP01000001">
    <property type="protein sequence ID" value="PEN09194.1"/>
    <property type="molecule type" value="Genomic_DNA"/>
</dbReference>
<feature type="signal peptide" evidence="2">
    <location>
        <begin position="1"/>
        <end position="25"/>
    </location>
</feature>
<feature type="chain" id="PRO_5013870866" evidence="2">
    <location>
        <begin position="26"/>
        <end position="144"/>
    </location>
</feature>
<evidence type="ECO:0000313" key="4">
    <source>
        <dbReference type="Proteomes" id="UP000221024"/>
    </source>
</evidence>
<evidence type="ECO:0000256" key="1">
    <source>
        <dbReference type="SAM" id="MobiDB-lite"/>
    </source>
</evidence>
<dbReference type="RefSeq" id="WP_098060594.1">
    <property type="nucleotide sequence ID" value="NZ_PDEP01000001.1"/>
</dbReference>
<reference evidence="3 4" key="1">
    <citation type="submission" date="2017-10" db="EMBL/GenBank/DDBJ databases">
        <title>Draft genome of Longimonas halophila.</title>
        <authorList>
            <person name="Goh K.M."/>
            <person name="Shamsir M.S."/>
            <person name="Lim S.W."/>
        </authorList>
    </citation>
    <scope>NUCLEOTIDE SEQUENCE [LARGE SCALE GENOMIC DNA]</scope>
    <source>
        <strain evidence="3 4">KCTC 42399</strain>
    </source>
</reference>
<dbReference type="PROSITE" id="PS51257">
    <property type="entry name" value="PROKAR_LIPOPROTEIN"/>
    <property type="match status" value="1"/>
</dbReference>
<name>A0A2H3NW91_9BACT</name>
<accession>A0A2H3NW91</accession>
<keyword evidence="2" id="KW-0732">Signal</keyword>
<keyword evidence="4" id="KW-1185">Reference proteome</keyword>
<feature type="compositionally biased region" description="Basic and acidic residues" evidence="1">
    <location>
        <begin position="109"/>
        <end position="125"/>
    </location>
</feature>
<dbReference type="AlphaFoldDB" id="A0A2H3NW91"/>
<comment type="caution">
    <text evidence="3">The sequence shown here is derived from an EMBL/GenBank/DDBJ whole genome shotgun (WGS) entry which is preliminary data.</text>
</comment>
<protein>
    <submittedName>
        <fullName evidence="3">Uncharacterized protein</fullName>
    </submittedName>
</protein>
<proteinExistence type="predicted"/>
<feature type="region of interest" description="Disordered" evidence="1">
    <location>
        <begin position="102"/>
        <end position="128"/>
    </location>
</feature>
<organism evidence="3 4">
    <name type="scientific">Longimonas halophila</name>
    <dbReference type="NCBI Taxonomy" id="1469170"/>
    <lineage>
        <taxon>Bacteria</taxon>
        <taxon>Pseudomonadati</taxon>
        <taxon>Rhodothermota</taxon>
        <taxon>Rhodothermia</taxon>
        <taxon>Rhodothermales</taxon>
        <taxon>Salisaetaceae</taxon>
        <taxon>Longimonas</taxon>
    </lineage>
</organism>
<dbReference type="Proteomes" id="UP000221024">
    <property type="component" value="Unassembled WGS sequence"/>
</dbReference>
<evidence type="ECO:0000256" key="2">
    <source>
        <dbReference type="SAM" id="SignalP"/>
    </source>
</evidence>